<keyword evidence="1" id="KW-0812">Transmembrane</keyword>
<dbReference type="GeneID" id="69467819"/>
<comment type="caution">
    <text evidence="2">The sequence shown here is derived from an EMBL/GenBank/DDBJ whole genome shotgun (WGS) entry which is preliminary data.</text>
</comment>
<name>A0AAW8Z222_9GAMM</name>
<keyword evidence="1" id="KW-1133">Transmembrane helix</keyword>
<protein>
    <submittedName>
        <fullName evidence="2">Uncharacterized protein</fullName>
    </submittedName>
</protein>
<feature type="transmembrane region" description="Helical" evidence="1">
    <location>
        <begin position="25"/>
        <end position="45"/>
    </location>
</feature>
<dbReference type="EMBL" id="JAWJYY010000001">
    <property type="protein sequence ID" value="MDV4315192.1"/>
    <property type="molecule type" value="Genomic_DNA"/>
</dbReference>
<evidence type="ECO:0000313" key="3">
    <source>
        <dbReference type="Proteomes" id="UP001284654"/>
    </source>
</evidence>
<gene>
    <name evidence="2" type="ORF">MSG88_05325</name>
</gene>
<dbReference type="Proteomes" id="UP001284654">
    <property type="component" value="Unassembled WGS sequence"/>
</dbReference>
<evidence type="ECO:0000256" key="1">
    <source>
        <dbReference type="SAM" id="Phobius"/>
    </source>
</evidence>
<evidence type="ECO:0000313" key="2">
    <source>
        <dbReference type="EMBL" id="MDV4315192.1"/>
    </source>
</evidence>
<dbReference type="RefSeq" id="WP_005176552.1">
    <property type="nucleotide sequence ID" value="NZ_CAXNYR010000010.1"/>
</dbReference>
<reference evidence="2" key="1">
    <citation type="submission" date="2023-10" db="EMBL/GenBank/DDBJ databases">
        <authorList>
            <person name="Sykes E.M.E."/>
            <person name="Khan I.U.H."/>
            <person name="Kumar A."/>
        </authorList>
    </citation>
    <scope>NUCLEOTIDE SEQUENCE</scope>
    <source>
        <strain evidence="2">IK5</strain>
    </source>
</reference>
<organism evidence="2 3">
    <name type="scientific">Acinetobacter indicus</name>
    <dbReference type="NCBI Taxonomy" id="756892"/>
    <lineage>
        <taxon>Bacteria</taxon>
        <taxon>Pseudomonadati</taxon>
        <taxon>Pseudomonadota</taxon>
        <taxon>Gammaproteobacteria</taxon>
        <taxon>Moraxellales</taxon>
        <taxon>Moraxellaceae</taxon>
        <taxon>Acinetobacter</taxon>
    </lineage>
</organism>
<accession>A0AAW8Z222</accession>
<sequence length="46" mass="5555">MKIVQEENLQSVEHQMGQRYRLDKMSCLFFVLGMMISAYLLHQFIF</sequence>
<keyword evidence="1" id="KW-0472">Membrane</keyword>
<proteinExistence type="predicted"/>
<dbReference type="AlphaFoldDB" id="A0AAW8Z222"/>